<protein>
    <submittedName>
        <fullName evidence="1">Uncharacterized protein</fullName>
    </submittedName>
</protein>
<name>A0A7M5UZT5_9CNID</name>
<accession>A0A7M5UZT5</accession>
<sequence length="206" mass="24303">MLGPSYLSHQEMIYEPSPRDGISYINRLRQPTHFTYLPKDKFHDVSAKPRLFERPNDDHLGPLAFKKNNSEGVTTKPTLRYSMLASEWRDTMQLRDKQDWLDSRYNPDHWFMFENYDPRHPSYYDRDHLRDGYVSYYSPRGSSISSRSRISSNDSVASAPHFITPKLTSRTDMLRRSVTSARPIGQRYNHTPRWSNHYYGASTGRF</sequence>
<proteinExistence type="predicted"/>
<keyword evidence="2" id="KW-1185">Reference proteome</keyword>
<organism evidence="1 2">
    <name type="scientific">Clytia hemisphaerica</name>
    <dbReference type="NCBI Taxonomy" id="252671"/>
    <lineage>
        <taxon>Eukaryota</taxon>
        <taxon>Metazoa</taxon>
        <taxon>Cnidaria</taxon>
        <taxon>Hydrozoa</taxon>
        <taxon>Hydroidolina</taxon>
        <taxon>Leptothecata</taxon>
        <taxon>Obeliida</taxon>
        <taxon>Clytiidae</taxon>
        <taxon>Clytia</taxon>
    </lineage>
</organism>
<evidence type="ECO:0000313" key="2">
    <source>
        <dbReference type="Proteomes" id="UP000594262"/>
    </source>
</evidence>
<evidence type="ECO:0000313" key="1">
    <source>
        <dbReference type="EnsemblMetazoa" id="CLYHEMP003936.1"/>
    </source>
</evidence>
<dbReference type="Proteomes" id="UP000594262">
    <property type="component" value="Unplaced"/>
</dbReference>
<reference evidence="1" key="1">
    <citation type="submission" date="2021-01" db="UniProtKB">
        <authorList>
            <consortium name="EnsemblMetazoa"/>
        </authorList>
    </citation>
    <scope>IDENTIFICATION</scope>
</reference>
<dbReference type="AlphaFoldDB" id="A0A7M5UZT5"/>
<dbReference type="EnsemblMetazoa" id="CLYHEMT003936.1">
    <property type="protein sequence ID" value="CLYHEMP003936.1"/>
    <property type="gene ID" value="CLYHEMG003936"/>
</dbReference>